<dbReference type="InterPro" id="IPR004089">
    <property type="entry name" value="MCPsignal_dom"/>
</dbReference>
<evidence type="ECO:0000256" key="1">
    <source>
        <dbReference type="ARBA" id="ARBA00004651"/>
    </source>
</evidence>
<feature type="coiled-coil region" evidence="10">
    <location>
        <begin position="539"/>
        <end position="566"/>
    </location>
</feature>
<dbReference type="Proteomes" id="UP001564657">
    <property type="component" value="Unassembled WGS sequence"/>
</dbReference>
<keyword evidence="7 9" id="KW-0807">Transducer</keyword>
<evidence type="ECO:0000256" key="6">
    <source>
        <dbReference type="ARBA" id="ARBA00023136"/>
    </source>
</evidence>
<evidence type="ECO:0000256" key="4">
    <source>
        <dbReference type="ARBA" id="ARBA00022692"/>
    </source>
</evidence>
<keyword evidence="2" id="KW-1003">Cell membrane</keyword>
<reference evidence="14 15" key="1">
    <citation type="submission" date="2024-08" db="EMBL/GenBank/DDBJ databases">
        <title>Clostridium lapicellarii sp. nov., and Clostridium renhuaiense sp. nov., two species isolated from the mud in a fermentation cellar used for producing sauce-flavour Chinese liquors.</title>
        <authorList>
            <person name="Yang F."/>
            <person name="Wang H."/>
            <person name="Chen L.Q."/>
            <person name="Zhou N."/>
            <person name="Lu J.J."/>
            <person name="Pu X.X."/>
            <person name="Wan B."/>
            <person name="Wang L."/>
            <person name="Liu S.J."/>
        </authorList>
    </citation>
    <scope>NUCLEOTIDE SEQUENCE [LARGE SCALE GENOMIC DNA]</scope>
    <source>
        <strain evidence="14 15">MT-5</strain>
    </source>
</reference>
<keyword evidence="10" id="KW-0175">Coiled coil</keyword>
<dbReference type="PROSITE" id="PS50111">
    <property type="entry name" value="CHEMOTAXIS_TRANSDUC_2"/>
    <property type="match status" value="1"/>
</dbReference>
<comment type="subcellular location">
    <subcellularLocation>
        <location evidence="1">Cell membrane</location>
        <topology evidence="1">Multi-pass membrane protein</topology>
    </subcellularLocation>
</comment>
<evidence type="ECO:0000259" key="13">
    <source>
        <dbReference type="PROSITE" id="PS50111"/>
    </source>
</evidence>
<comment type="caution">
    <text evidence="14">The sequence shown here is derived from an EMBL/GenBank/DDBJ whole genome shotgun (WGS) entry which is preliminary data.</text>
</comment>
<feature type="region of interest" description="Disordered" evidence="11">
    <location>
        <begin position="510"/>
        <end position="537"/>
    </location>
</feature>
<keyword evidence="5 12" id="KW-1133">Transmembrane helix</keyword>
<accession>A0ABV4BST1</accession>
<name>A0ABV4BST1_9CLOT</name>
<dbReference type="PANTHER" id="PTHR32089">
    <property type="entry name" value="METHYL-ACCEPTING CHEMOTAXIS PROTEIN MCPB"/>
    <property type="match status" value="1"/>
</dbReference>
<sequence length="571" mass="62507">MKSLTIKSKINLLVIIIMLILSTAILTSVYYNLSKITINSYSNQLKSNSAMALKLLNEKYSGSWQNKNGKLYKGNKLISGNTGFVDEINKETGDHVTIFLNDTRVSTTIVKDGKRAINTKASAQVSNKVLELGQNYQGEAEILNEPYEVIYSPIKSNDGNNIGMFFVGINKSVLRSQIYTTFASIGIIVVLILALAIVVVNIFITKIISVMLYSSKHVSVMSKGDFTKNVPDKYLNYKDEGGVLVKGISNMQKSLNNLLFEIKNKFNFIIGEYDNLVLTSKELMDSSGNVSDTISQVASANTSQAQQLIGVNEVLDSFSNELAVIIKEINDIDKSSSKINGMAQENSKQLPKTIKSIETISSSFKEFQNSITEFSSNVVKINDITDIIDNVSDQTNLLALNAAIEAARAGEAGKGFAVVADEVRKLASQTKDSSTGINSLVKLVSEKIGNIVKQSSLLEEEISSQTQSINISLEAFSNIAAAVENMVPKIKNMNVSIDNLEKNKNKIVSTSEENSATAEEISASTEEISASSTEMSKSADEVYNSIENLRNTVEELKKNIEKFKITDDKTI</sequence>
<protein>
    <submittedName>
        <fullName evidence="14">Methyl-accepting chemotaxis protein</fullName>
    </submittedName>
</protein>
<dbReference type="SUPFAM" id="SSF103190">
    <property type="entry name" value="Sensory domain-like"/>
    <property type="match status" value="1"/>
</dbReference>
<proteinExistence type="inferred from homology"/>
<dbReference type="PANTHER" id="PTHR32089:SF114">
    <property type="entry name" value="METHYL-ACCEPTING CHEMOTAXIS PROTEIN MCPB"/>
    <property type="match status" value="1"/>
</dbReference>
<evidence type="ECO:0000256" key="11">
    <source>
        <dbReference type="SAM" id="MobiDB-lite"/>
    </source>
</evidence>
<evidence type="ECO:0000256" key="7">
    <source>
        <dbReference type="ARBA" id="ARBA00023224"/>
    </source>
</evidence>
<evidence type="ECO:0000256" key="10">
    <source>
        <dbReference type="SAM" id="Coils"/>
    </source>
</evidence>
<evidence type="ECO:0000256" key="9">
    <source>
        <dbReference type="PROSITE-ProRule" id="PRU00284"/>
    </source>
</evidence>
<keyword evidence="6 12" id="KW-0472">Membrane</keyword>
<evidence type="ECO:0000256" key="5">
    <source>
        <dbReference type="ARBA" id="ARBA00022989"/>
    </source>
</evidence>
<feature type="domain" description="Methyl-accepting transducer" evidence="13">
    <location>
        <begin position="279"/>
        <end position="529"/>
    </location>
</feature>
<dbReference type="InterPro" id="IPR029151">
    <property type="entry name" value="Sensor-like_sf"/>
</dbReference>
<dbReference type="InterPro" id="IPR004090">
    <property type="entry name" value="Chemotax_Me-accpt_rcpt"/>
</dbReference>
<dbReference type="SMART" id="SM00283">
    <property type="entry name" value="MA"/>
    <property type="match status" value="1"/>
</dbReference>
<keyword evidence="4 12" id="KW-0812">Transmembrane</keyword>
<feature type="transmembrane region" description="Helical" evidence="12">
    <location>
        <begin position="12"/>
        <end position="33"/>
    </location>
</feature>
<evidence type="ECO:0000313" key="15">
    <source>
        <dbReference type="Proteomes" id="UP001564657"/>
    </source>
</evidence>
<dbReference type="InterPro" id="IPR033463">
    <property type="entry name" value="sCache_3"/>
</dbReference>
<dbReference type="Gene3D" id="1.10.287.950">
    <property type="entry name" value="Methyl-accepting chemotaxis protein"/>
    <property type="match status" value="1"/>
</dbReference>
<dbReference type="PRINTS" id="PR00260">
    <property type="entry name" value="CHEMTRNSDUCR"/>
</dbReference>
<evidence type="ECO:0000256" key="12">
    <source>
        <dbReference type="SAM" id="Phobius"/>
    </source>
</evidence>
<dbReference type="Pfam" id="PF00015">
    <property type="entry name" value="MCPsignal"/>
    <property type="match status" value="1"/>
</dbReference>
<evidence type="ECO:0000256" key="2">
    <source>
        <dbReference type="ARBA" id="ARBA00022475"/>
    </source>
</evidence>
<keyword evidence="15" id="KW-1185">Reference proteome</keyword>
<evidence type="ECO:0000313" key="14">
    <source>
        <dbReference type="EMBL" id="MEY8001851.1"/>
    </source>
</evidence>
<organism evidence="14 15">
    <name type="scientific">Clostridium moutaii</name>
    <dbReference type="NCBI Taxonomy" id="3240932"/>
    <lineage>
        <taxon>Bacteria</taxon>
        <taxon>Bacillati</taxon>
        <taxon>Bacillota</taxon>
        <taxon>Clostridia</taxon>
        <taxon>Eubacteriales</taxon>
        <taxon>Clostridiaceae</taxon>
        <taxon>Clostridium</taxon>
    </lineage>
</organism>
<dbReference type="SUPFAM" id="SSF58104">
    <property type="entry name" value="Methyl-accepting chemotaxis protein (MCP) signaling domain"/>
    <property type="match status" value="1"/>
</dbReference>
<evidence type="ECO:0000256" key="8">
    <source>
        <dbReference type="ARBA" id="ARBA00029447"/>
    </source>
</evidence>
<feature type="transmembrane region" description="Helical" evidence="12">
    <location>
        <begin position="178"/>
        <end position="204"/>
    </location>
</feature>
<feature type="compositionally biased region" description="Low complexity" evidence="11">
    <location>
        <begin position="510"/>
        <end position="534"/>
    </location>
</feature>
<comment type="similarity">
    <text evidence="8">Belongs to the methyl-accepting chemotaxis (MCP) protein family.</text>
</comment>
<dbReference type="Gene3D" id="6.10.340.10">
    <property type="match status" value="1"/>
</dbReference>
<gene>
    <name evidence="14" type="ORF">AB8U03_16950</name>
</gene>
<evidence type="ECO:0000256" key="3">
    <source>
        <dbReference type="ARBA" id="ARBA00022500"/>
    </source>
</evidence>
<dbReference type="Pfam" id="PF17202">
    <property type="entry name" value="sCache_3_3"/>
    <property type="match status" value="1"/>
</dbReference>
<keyword evidence="3" id="KW-0145">Chemotaxis</keyword>
<dbReference type="EMBL" id="JBGEWD010000027">
    <property type="protein sequence ID" value="MEY8001851.1"/>
    <property type="molecule type" value="Genomic_DNA"/>
</dbReference>
<dbReference type="RefSeq" id="WP_369705746.1">
    <property type="nucleotide sequence ID" value="NZ_JBGEWD010000027.1"/>
</dbReference>